<dbReference type="AlphaFoldDB" id="A0A2A2JGB7"/>
<protein>
    <recommendedName>
        <fullName evidence="10">G-protein coupled receptors family 1 profile domain-containing protein</fullName>
    </recommendedName>
</protein>
<evidence type="ECO:0000259" key="10">
    <source>
        <dbReference type="PROSITE" id="PS50262"/>
    </source>
</evidence>
<feature type="transmembrane region" description="Helical" evidence="9">
    <location>
        <begin position="28"/>
        <end position="56"/>
    </location>
</feature>
<proteinExistence type="inferred from homology"/>
<dbReference type="PANTHER" id="PTHR24235">
    <property type="entry name" value="NEUROPEPTIDE Y RECEPTOR"/>
    <property type="match status" value="1"/>
</dbReference>
<evidence type="ECO:0000313" key="11">
    <source>
        <dbReference type="EMBL" id="PAV60750.1"/>
    </source>
</evidence>
<comment type="caution">
    <text evidence="11">The sequence shown here is derived from an EMBL/GenBank/DDBJ whole genome shotgun (WGS) entry which is preliminary data.</text>
</comment>
<keyword evidence="12" id="KW-1185">Reference proteome</keyword>
<dbReference type="PRINTS" id="PR00237">
    <property type="entry name" value="GPCRRHODOPSN"/>
</dbReference>
<keyword evidence="6 8" id="KW-0675">Receptor</keyword>
<dbReference type="Proteomes" id="UP000218231">
    <property type="component" value="Unassembled WGS sequence"/>
</dbReference>
<reference evidence="11 12" key="1">
    <citation type="journal article" date="2017" name="Curr. Biol.">
        <title>Genome architecture and evolution of a unichromosomal asexual nematode.</title>
        <authorList>
            <person name="Fradin H."/>
            <person name="Zegar C."/>
            <person name="Gutwein M."/>
            <person name="Lucas J."/>
            <person name="Kovtun M."/>
            <person name="Corcoran D."/>
            <person name="Baugh L.R."/>
            <person name="Kiontke K."/>
            <person name="Gunsalus K."/>
            <person name="Fitch D.H."/>
            <person name="Piano F."/>
        </authorList>
    </citation>
    <scope>NUCLEOTIDE SEQUENCE [LARGE SCALE GENOMIC DNA]</scope>
    <source>
        <strain evidence="11">PF1309</strain>
    </source>
</reference>
<keyword evidence="5 9" id="KW-0472">Membrane</keyword>
<dbReference type="OrthoDB" id="9046662at2759"/>
<keyword evidence="2 8" id="KW-0812">Transmembrane</keyword>
<feature type="transmembrane region" description="Helical" evidence="9">
    <location>
        <begin position="255"/>
        <end position="273"/>
    </location>
</feature>
<keyword evidence="7 8" id="KW-0807">Transducer</keyword>
<keyword evidence="4 8" id="KW-0297">G-protein coupled receptor</keyword>
<accession>A0A2A2JGB7</accession>
<comment type="subcellular location">
    <subcellularLocation>
        <location evidence="1">Membrane</location>
        <topology evidence="1">Multi-pass membrane protein</topology>
    </subcellularLocation>
</comment>
<dbReference type="CDD" id="cd15203">
    <property type="entry name" value="7tmA_NPYR-like"/>
    <property type="match status" value="1"/>
</dbReference>
<feature type="transmembrane region" description="Helical" evidence="9">
    <location>
        <begin position="146"/>
        <end position="166"/>
    </location>
</feature>
<evidence type="ECO:0000256" key="6">
    <source>
        <dbReference type="ARBA" id="ARBA00023170"/>
    </source>
</evidence>
<dbReference type="InterPro" id="IPR000276">
    <property type="entry name" value="GPCR_Rhodpsn"/>
</dbReference>
<evidence type="ECO:0000256" key="8">
    <source>
        <dbReference type="RuleBase" id="RU000688"/>
    </source>
</evidence>
<keyword evidence="3 9" id="KW-1133">Transmembrane helix</keyword>
<organism evidence="11 12">
    <name type="scientific">Diploscapter pachys</name>
    <dbReference type="NCBI Taxonomy" id="2018661"/>
    <lineage>
        <taxon>Eukaryota</taxon>
        <taxon>Metazoa</taxon>
        <taxon>Ecdysozoa</taxon>
        <taxon>Nematoda</taxon>
        <taxon>Chromadorea</taxon>
        <taxon>Rhabditida</taxon>
        <taxon>Rhabditina</taxon>
        <taxon>Rhabditomorpha</taxon>
        <taxon>Rhabditoidea</taxon>
        <taxon>Rhabditidae</taxon>
        <taxon>Diploscapter</taxon>
    </lineage>
</organism>
<feature type="transmembrane region" description="Helical" evidence="9">
    <location>
        <begin position="293"/>
        <end position="316"/>
    </location>
</feature>
<name>A0A2A2JGB7_9BILA</name>
<sequence length="382" mass="43961">MNDSLEEDLFFGNCSTIQEVSYEDVDLVWIRVLFAIFYSVLWVTAVVGNSLVLYVVVLNQVSLSVRSVFIGCLAVSDLLMALTSLPVTAVTIFTRNWIFPSFFCKLIGVFQGGSIFVSSFTLTAIAIDRCLLIIRPNKQVMSFNRATLTVLGIWILGYSLALPVGIYSRDVAYPGICGTFCEEYWPDFTEDTQRSDSRRLYGLSVLLLQFAMPALISSFCYWMISRVISDQIERRRGHNLRTEAEEKLVNRKARANRMMLFMVFCFILCWSPINMLNLYRDFINIHTPKWFNITFAFSHAIAMASAVANPVIYSWFNPQFRSVIQYIFNRRNQMMKRMSFPNSTTYKTDPIFRPIDSKKRSELIVPEKIDDLCLPNEADELL</sequence>
<evidence type="ECO:0000256" key="3">
    <source>
        <dbReference type="ARBA" id="ARBA00022989"/>
    </source>
</evidence>
<evidence type="ECO:0000256" key="1">
    <source>
        <dbReference type="ARBA" id="ARBA00004141"/>
    </source>
</evidence>
<feature type="transmembrane region" description="Helical" evidence="9">
    <location>
        <begin position="113"/>
        <end position="134"/>
    </location>
</feature>
<feature type="domain" description="G-protein coupled receptors family 1 profile" evidence="10">
    <location>
        <begin position="48"/>
        <end position="313"/>
    </location>
</feature>
<comment type="similarity">
    <text evidence="8">Belongs to the G-protein coupled receptor 1 family.</text>
</comment>
<dbReference type="Gene3D" id="1.20.1070.10">
    <property type="entry name" value="Rhodopsin 7-helix transmembrane proteins"/>
    <property type="match status" value="1"/>
</dbReference>
<feature type="transmembrane region" description="Helical" evidence="9">
    <location>
        <begin position="68"/>
        <end position="93"/>
    </location>
</feature>
<dbReference type="GO" id="GO:0008188">
    <property type="term" value="F:neuropeptide receptor activity"/>
    <property type="evidence" value="ECO:0007669"/>
    <property type="project" value="TreeGrafter"/>
</dbReference>
<dbReference type="GO" id="GO:0043005">
    <property type="term" value="C:neuron projection"/>
    <property type="evidence" value="ECO:0007669"/>
    <property type="project" value="TreeGrafter"/>
</dbReference>
<evidence type="ECO:0000256" key="4">
    <source>
        <dbReference type="ARBA" id="ARBA00023040"/>
    </source>
</evidence>
<evidence type="ECO:0000313" key="12">
    <source>
        <dbReference type="Proteomes" id="UP000218231"/>
    </source>
</evidence>
<dbReference type="PANTHER" id="PTHR24235:SF18">
    <property type="entry name" value="G-PROTEIN COUPLED RECEPTORS FAMILY 1 PROFILE DOMAIN-CONTAINING PROTEIN"/>
    <property type="match status" value="1"/>
</dbReference>
<gene>
    <name evidence="11" type="ORF">WR25_25419</name>
</gene>
<dbReference type="PROSITE" id="PS00237">
    <property type="entry name" value="G_PROTEIN_RECEP_F1_1"/>
    <property type="match status" value="1"/>
</dbReference>
<dbReference type="EMBL" id="LIAE01010453">
    <property type="protein sequence ID" value="PAV60750.1"/>
    <property type="molecule type" value="Genomic_DNA"/>
</dbReference>
<evidence type="ECO:0000256" key="5">
    <source>
        <dbReference type="ARBA" id="ARBA00023136"/>
    </source>
</evidence>
<dbReference type="SUPFAM" id="SSF81321">
    <property type="entry name" value="Family A G protein-coupled receptor-like"/>
    <property type="match status" value="1"/>
</dbReference>
<evidence type="ECO:0000256" key="7">
    <source>
        <dbReference type="ARBA" id="ARBA00023224"/>
    </source>
</evidence>
<dbReference type="PROSITE" id="PS50262">
    <property type="entry name" value="G_PROTEIN_RECEP_F1_2"/>
    <property type="match status" value="1"/>
</dbReference>
<dbReference type="InterPro" id="IPR017452">
    <property type="entry name" value="GPCR_Rhodpsn_7TM"/>
</dbReference>
<feature type="transmembrane region" description="Helical" evidence="9">
    <location>
        <begin position="200"/>
        <end position="224"/>
    </location>
</feature>
<dbReference type="GO" id="GO:0042923">
    <property type="term" value="F:neuropeptide binding"/>
    <property type="evidence" value="ECO:0007669"/>
    <property type="project" value="TreeGrafter"/>
</dbReference>
<dbReference type="STRING" id="2018661.A0A2A2JGB7"/>
<evidence type="ECO:0000256" key="9">
    <source>
        <dbReference type="SAM" id="Phobius"/>
    </source>
</evidence>
<evidence type="ECO:0000256" key="2">
    <source>
        <dbReference type="ARBA" id="ARBA00022692"/>
    </source>
</evidence>
<dbReference type="Pfam" id="PF00001">
    <property type="entry name" value="7tm_1"/>
    <property type="match status" value="1"/>
</dbReference>
<dbReference type="GO" id="GO:0005886">
    <property type="term" value="C:plasma membrane"/>
    <property type="evidence" value="ECO:0007669"/>
    <property type="project" value="TreeGrafter"/>
</dbReference>